<organism evidence="1 2">
    <name type="scientific">Rhododendron griersonianum</name>
    <dbReference type="NCBI Taxonomy" id="479676"/>
    <lineage>
        <taxon>Eukaryota</taxon>
        <taxon>Viridiplantae</taxon>
        <taxon>Streptophyta</taxon>
        <taxon>Embryophyta</taxon>
        <taxon>Tracheophyta</taxon>
        <taxon>Spermatophyta</taxon>
        <taxon>Magnoliopsida</taxon>
        <taxon>eudicotyledons</taxon>
        <taxon>Gunneridae</taxon>
        <taxon>Pentapetalae</taxon>
        <taxon>asterids</taxon>
        <taxon>Ericales</taxon>
        <taxon>Ericaceae</taxon>
        <taxon>Ericoideae</taxon>
        <taxon>Rhodoreae</taxon>
        <taxon>Rhododendron</taxon>
    </lineage>
</organism>
<dbReference type="Proteomes" id="UP000823749">
    <property type="component" value="Chromosome 11"/>
</dbReference>
<dbReference type="AlphaFoldDB" id="A0AAV6IEH8"/>
<proteinExistence type="predicted"/>
<evidence type="ECO:0000313" key="2">
    <source>
        <dbReference type="Proteomes" id="UP000823749"/>
    </source>
</evidence>
<name>A0AAV6IEH8_9ERIC</name>
<reference evidence="1" key="1">
    <citation type="submission" date="2020-08" db="EMBL/GenBank/DDBJ databases">
        <title>Plant Genome Project.</title>
        <authorList>
            <person name="Zhang R.-G."/>
        </authorList>
    </citation>
    <scope>NUCLEOTIDE SEQUENCE</scope>
    <source>
        <strain evidence="1">WSP0</strain>
        <tissue evidence="1">Leaf</tissue>
    </source>
</reference>
<accession>A0AAV6IEH8</accession>
<gene>
    <name evidence="1" type="ORF">RHGRI_032498</name>
</gene>
<comment type="caution">
    <text evidence="1">The sequence shown here is derived from an EMBL/GenBank/DDBJ whole genome shotgun (WGS) entry which is preliminary data.</text>
</comment>
<dbReference type="EMBL" id="JACTNZ010000011">
    <property type="protein sequence ID" value="KAG5526235.1"/>
    <property type="molecule type" value="Genomic_DNA"/>
</dbReference>
<sequence length="76" mass="9114">MFEGEVRKWCLVGADRGFTFLEYNLTMPYHRMNLLVRYGRYRYHCKLAQKGTYRYRYLLTLVPAAVGLDSILKRMV</sequence>
<keyword evidence="2" id="KW-1185">Reference proteome</keyword>
<protein>
    <submittedName>
        <fullName evidence="1">Uncharacterized protein</fullName>
    </submittedName>
</protein>
<evidence type="ECO:0000313" key="1">
    <source>
        <dbReference type="EMBL" id="KAG5526235.1"/>
    </source>
</evidence>